<proteinExistence type="predicted"/>
<dbReference type="EMBL" id="CAXAJV020001284">
    <property type="protein sequence ID" value="CAL7935629.1"/>
    <property type="molecule type" value="Genomic_DNA"/>
</dbReference>
<evidence type="ECO:0000313" key="1">
    <source>
        <dbReference type="EMBL" id="CAL7935629.1"/>
    </source>
</evidence>
<name>A0ABP1N3T4_XYLVO</name>
<sequence length="124" mass="14288">MIEIYLLCQTHAYLDQATLSSDKDFYGFQSCQNEGRVASGFAIEIFVMYFGINQDALQSMRYDPIKLRNVLNQRCRYSLDSLVLAWVTCRRRWESYRLHERGYPLCIVATIVEGRSGTETGTPG</sequence>
<keyword evidence="2" id="KW-1185">Reference proteome</keyword>
<accession>A0ABP1N3T4</accession>
<evidence type="ECO:0000313" key="2">
    <source>
        <dbReference type="Proteomes" id="UP001642520"/>
    </source>
</evidence>
<comment type="caution">
    <text evidence="1">The sequence shown here is derived from an EMBL/GenBank/DDBJ whole genome shotgun (WGS) entry which is preliminary data.</text>
</comment>
<dbReference type="Proteomes" id="UP001642520">
    <property type="component" value="Unassembled WGS sequence"/>
</dbReference>
<organism evidence="1 2">
    <name type="scientific">Xylocopa violacea</name>
    <name type="common">Violet carpenter bee</name>
    <name type="synonym">Apis violacea</name>
    <dbReference type="NCBI Taxonomy" id="135666"/>
    <lineage>
        <taxon>Eukaryota</taxon>
        <taxon>Metazoa</taxon>
        <taxon>Ecdysozoa</taxon>
        <taxon>Arthropoda</taxon>
        <taxon>Hexapoda</taxon>
        <taxon>Insecta</taxon>
        <taxon>Pterygota</taxon>
        <taxon>Neoptera</taxon>
        <taxon>Endopterygota</taxon>
        <taxon>Hymenoptera</taxon>
        <taxon>Apocrita</taxon>
        <taxon>Aculeata</taxon>
        <taxon>Apoidea</taxon>
        <taxon>Anthophila</taxon>
        <taxon>Apidae</taxon>
        <taxon>Xylocopa</taxon>
        <taxon>Xylocopa</taxon>
    </lineage>
</organism>
<reference evidence="1 2" key="1">
    <citation type="submission" date="2024-08" db="EMBL/GenBank/DDBJ databases">
        <authorList>
            <person name="Will J Nash"/>
            <person name="Angela Man"/>
            <person name="Seanna McTaggart"/>
            <person name="Kendall Baker"/>
            <person name="Tom Barker"/>
            <person name="Leah Catchpole"/>
            <person name="Alex Durrant"/>
            <person name="Karim Gharbi"/>
            <person name="Naomi Irish"/>
            <person name="Gemy Kaithakottil"/>
            <person name="Debby Ku"/>
            <person name="Aaliyah Providence"/>
            <person name="Felix Shaw"/>
            <person name="David Swarbreck"/>
            <person name="Chris Watkins"/>
            <person name="Ann M. McCartney"/>
            <person name="Giulio Formenti"/>
            <person name="Alice Mouton"/>
            <person name="Noel Vella"/>
            <person name="Bjorn M von Reumont"/>
            <person name="Adriana Vella"/>
            <person name="Wilfried Haerty"/>
        </authorList>
    </citation>
    <scope>NUCLEOTIDE SEQUENCE [LARGE SCALE GENOMIC DNA]</scope>
</reference>
<gene>
    <name evidence="1" type="ORF">XYLVIOL_LOCUS1716</name>
</gene>
<protein>
    <submittedName>
        <fullName evidence="1">Uncharacterized protein</fullName>
    </submittedName>
</protein>